<comment type="caution">
    <text evidence="2">The sequence shown here is derived from an EMBL/GenBank/DDBJ whole genome shotgun (WGS) entry which is preliminary data.</text>
</comment>
<evidence type="ECO:0000313" key="3">
    <source>
        <dbReference type="Proteomes" id="UP001519332"/>
    </source>
</evidence>
<evidence type="ECO:0000256" key="1">
    <source>
        <dbReference type="SAM" id="MobiDB-lite"/>
    </source>
</evidence>
<reference evidence="2 3" key="1">
    <citation type="submission" date="2021-03" db="EMBL/GenBank/DDBJ databases">
        <title>Sequencing the genomes of 1000 actinobacteria strains.</title>
        <authorList>
            <person name="Klenk H.-P."/>
        </authorList>
    </citation>
    <scope>NUCLEOTIDE SEQUENCE [LARGE SCALE GENOMIC DNA]</scope>
    <source>
        <strain evidence="2 3">DSM 46670</strain>
    </source>
</reference>
<dbReference type="EMBL" id="JAGINW010000001">
    <property type="protein sequence ID" value="MBP2329571.1"/>
    <property type="molecule type" value="Genomic_DNA"/>
</dbReference>
<name>A0ABS4TYW6_9PSEU</name>
<gene>
    <name evidence="2" type="ORF">JOF56_009956</name>
</gene>
<dbReference type="Proteomes" id="UP001519332">
    <property type="component" value="Unassembled WGS sequence"/>
</dbReference>
<accession>A0ABS4TYW6</accession>
<organism evidence="2 3">
    <name type="scientific">Kibdelosporangium banguiense</name>
    <dbReference type="NCBI Taxonomy" id="1365924"/>
    <lineage>
        <taxon>Bacteria</taxon>
        <taxon>Bacillati</taxon>
        <taxon>Actinomycetota</taxon>
        <taxon>Actinomycetes</taxon>
        <taxon>Pseudonocardiales</taxon>
        <taxon>Pseudonocardiaceae</taxon>
        <taxon>Kibdelosporangium</taxon>
    </lineage>
</organism>
<keyword evidence="3" id="KW-1185">Reference proteome</keyword>
<protein>
    <submittedName>
        <fullName evidence="2">Uncharacterized protein</fullName>
    </submittedName>
</protein>
<feature type="region of interest" description="Disordered" evidence="1">
    <location>
        <begin position="1"/>
        <end position="28"/>
    </location>
</feature>
<proteinExistence type="predicted"/>
<evidence type="ECO:0000313" key="2">
    <source>
        <dbReference type="EMBL" id="MBP2329571.1"/>
    </source>
</evidence>
<sequence length="51" mass="4940">MVGLRQAGDPLGGGGERDPVSGLAGSDAQVCLPVTGGPGNTAFSLLATKSR</sequence>